<keyword evidence="7" id="KW-1133">Transmembrane helix</keyword>
<dbReference type="GO" id="GO:0004674">
    <property type="term" value="F:protein serine/threonine kinase activity"/>
    <property type="evidence" value="ECO:0007669"/>
    <property type="project" value="UniProtKB-KW"/>
</dbReference>
<dbReference type="PROSITE" id="PS00107">
    <property type="entry name" value="PROTEIN_KINASE_ATP"/>
    <property type="match status" value="1"/>
</dbReference>
<dbReference type="GO" id="GO:0007059">
    <property type="term" value="P:chromosome segregation"/>
    <property type="evidence" value="ECO:0007669"/>
    <property type="project" value="TreeGrafter"/>
</dbReference>
<evidence type="ECO:0000256" key="4">
    <source>
        <dbReference type="ARBA" id="ARBA00022777"/>
    </source>
</evidence>
<name>J7G2Q6_9CRYP</name>
<feature type="binding site" evidence="6">
    <location>
        <position position="352"/>
    </location>
    <ligand>
        <name>ATP</name>
        <dbReference type="ChEBI" id="CHEBI:30616"/>
    </ligand>
</feature>
<dbReference type="InterPro" id="IPR000719">
    <property type="entry name" value="Prot_kinase_dom"/>
</dbReference>
<protein>
    <submittedName>
        <fullName evidence="9">Spindle checkpoint protein kinase</fullName>
    </submittedName>
</protein>
<sequence>MILAFFYTLFSWNSFLYLLGENKFIDLVQFGKIIEKHEFLLGWSNDKKLLDCLKLGHFKLFVEIILASSNFTTENQLFMVFTLKKVFLFLIIKKNSKKNLHIKCEKKKKKENQDFKLLLLKIKKIFQLQIHHHHQKIFNLLFLFFSKIFLHKKKTTYAKKFLNFSNSFSKKKNFNSIRQPNKSFENKYRFKKNNDKGHFFGFISSKNDLKPKKIFKKKKKFFILKKIVFCSDFKLKVMKKSTFRKKIYFLNNKILFEKIVQQKYFFFFYNFLPVFFLGYYFIGTFNSKFFSYKVDKNYKIKTFLGSKIFLKKNWSFIFVSGIKYAKIGLIGKGGNSKVYKIIDPNNRVFALKKTKIKKYSLENLHGSINEISILKTLNDQAGIIKIKNVDILLQKGIIYIVLEYGVCDLEHIIKKMNKERRSLLLIKFFWKQILEAVQTIHEGRVVHGDIKPSNFLLIKNSLKIIDFGIAKQIQKDTTNITRHIQIGTLNYMSPEAIMDKPCIKNKKKKFRLSRSADIWSLGCILFQMIYKKPPFYHLTVLKKIQAIINRSYEILFLPTKIKFVIDTIKGCLERNPESRPLISELLEHPFLTSGNILKFNKKKI</sequence>
<feature type="transmembrane region" description="Helical" evidence="7">
    <location>
        <begin position="264"/>
        <end position="282"/>
    </location>
</feature>
<accession>J7G2Q6</accession>
<keyword evidence="4 9" id="KW-0418">Kinase</keyword>
<proteinExistence type="predicted"/>
<geneLocation type="nucleomorph" evidence="9"/>
<keyword evidence="1" id="KW-0723">Serine/threonine-protein kinase</keyword>
<dbReference type="SUPFAM" id="SSF56112">
    <property type="entry name" value="Protein kinase-like (PK-like)"/>
    <property type="match status" value="1"/>
</dbReference>
<dbReference type="Gene3D" id="1.10.510.10">
    <property type="entry name" value="Transferase(Phosphotransferase) domain 1"/>
    <property type="match status" value="1"/>
</dbReference>
<feature type="domain" description="Protein kinase" evidence="8">
    <location>
        <begin position="324"/>
        <end position="591"/>
    </location>
</feature>
<dbReference type="GO" id="GO:0007094">
    <property type="term" value="P:mitotic spindle assembly checkpoint signaling"/>
    <property type="evidence" value="ECO:0007669"/>
    <property type="project" value="TreeGrafter"/>
</dbReference>
<dbReference type="PANTHER" id="PTHR22974:SF21">
    <property type="entry name" value="DUAL SPECIFICITY PROTEIN KINASE TTK"/>
    <property type="match status" value="1"/>
</dbReference>
<dbReference type="GO" id="GO:0005634">
    <property type="term" value="C:nucleus"/>
    <property type="evidence" value="ECO:0007669"/>
    <property type="project" value="TreeGrafter"/>
</dbReference>
<evidence type="ECO:0000313" key="10">
    <source>
        <dbReference type="Proteomes" id="UP000243348"/>
    </source>
</evidence>
<dbReference type="Proteomes" id="UP000243348">
    <property type="component" value="Nucleomorph 1"/>
</dbReference>
<keyword evidence="5 6" id="KW-0067">ATP-binding</keyword>
<dbReference type="InterPro" id="IPR017441">
    <property type="entry name" value="Protein_kinase_ATP_BS"/>
</dbReference>
<dbReference type="SMART" id="SM00220">
    <property type="entry name" value="S_TKc"/>
    <property type="match status" value="1"/>
</dbReference>
<evidence type="ECO:0000313" key="9">
    <source>
        <dbReference type="EMBL" id="AFP65309.1"/>
    </source>
</evidence>
<evidence type="ECO:0000256" key="3">
    <source>
        <dbReference type="ARBA" id="ARBA00022741"/>
    </source>
</evidence>
<dbReference type="Gene3D" id="3.30.200.20">
    <property type="entry name" value="Phosphorylase Kinase, domain 1"/>
    <property type="match status" value="1"/>
</dbReference>
<dbReference type="EMBL" id="CP003680">
    <property type="protein sequence ID" value="AFP65309.1"/>
    <property type="molecule type" value="Genomic_DNA"/>
</dbReference>
<organism evidence="9 10">
    <name type="scientific">Chroomonas mesostigmatica CCMP1168</name>
    <dbReference type="NCBI Taxonomy" id="1195612"/>
    <lineage>
        <taxon>Eukaryota</taxon>
        <taxon>Cryptophyceae</taxon>
        <taxon>Pyrenomonadales</taxon>
        <taxon>Chroomonadaceae</taxon>
        <taxon>Chroomonas</taxon>
    </lineage>
</organism>
<reference evidence="9 10" key="1">
    <citation type="journal article" date="2012" name="Genome Biol. Evol.">
        <title>Nucleomorph genome sequence of the cryptophyte alga Chroomonas mesostigmatica CCMP1168 reveals lineage-specific gene loss and genome complexity.</title>
        <authorList>
            <person name="Moore C.E."/>
            <person name="Curtis B."/>
            <person name="Mills T."/>
            <person name="Tanifuji G."/>
            <person name="Archibald J.M."/>
        </authorList>
    </citation>
    <scope>NUCLEOTIDE SEQUENCE [LARGE SCALE GENOMIC DNA]</scope>
    <source>
        <strain evidence="9 10">CCMP1168</strain>
    </source>
</reference>
<keyword evidence="7" id="KW-0812">Transmembrane</keyword>
<gene>
    <name evidence="9" type="primary">kin(mps1)</name>
    <name evidence="9" type="ORF">CMESO_112</name>
</gene>
<keyword evidence="7" id="KW-0472">Membrane</keyword>
<evidence type="ECO:0000256" key="7">
    <source>
        <dbReference type="SAM" id="Phobius"/>
    </source>
</evidence>
<dbReference type="GO" id="GO:0034501">
    <property type="term" value="P:protein localization to kinetochore"/>
    <property type="evidence" value="ECO:0007669"/>
    <property type="project" value="TreeGrafter"/>
</dbReference>
<dbReference type="PROSITE" id="PS00108">
    <property type="entry name" value="PROTEIN_KINASE_ST"/>
    <property type="match status" value="1"/>
</dbReference>
<keyword evidence="2" id="KW-0808">Transferase</keyword>
<evidence type="ECO:0000256" key="5">
    <source>
        <dbReference type="ARBA" id="ARBA00022840"/>
    </source>
</evidence>
<evidence type="ECO:0000256" key="2">
    <source>
        <dbReference type="ARBA" id="ARBA00022679"/>
    </source>
</evidence>
<dbReference type="GO" id="GO:0004712">
    <property type="term" value="F:protein serine/threonine/tyrosine kinase activity"/>
    <property type="evidence" value="ECO:0007669"/>
    <property type="project" value="TreeGrafter"/>
</dbReference>
<evidence type="ECO:0000256" key="1">
    <source>
        <dbReference type="ARBA" id="ARBA00022527"/>
    </source>
</evidence>
<keyword evidence="3 6" id="KW-0547">Nucleotide-binding</keyword>
<dbReference type="InterPro" id="IPR011009">
    <property type="entry name" value="Kinase-like_dom_sf"/>
</dbReference>
<dbReference type="Pfam" id="PF00069">
    <property type="entry name" value="Pkinase"/>
    <property type="match status" value="1"/>
</dbReference>
<dbReference type="InterPro" id="IPR008271">
    <property type="entry name" value="Ser/Thr_kinase_AS"/>
</dbReference>
<dbReference type="AlphaFoldDB" id="J7G2Q6"/>
<dbReference type="GO" id="GO:0000776">
    <property type="term" value="C:kinetochore"/>
    <property type="evidence" value="ECO:0007669"/>
    <property type="project" value="TreeGrafter"/>
</dbReference>
<dbReference type="GO" id="GO:0033316">
    <property type="term" value="P:meiotic spindle assembly checkpoint signaling"/>
    <property type="evidence" value="ECO:0007669"/>
    <property type="project" value="TreeGrafter"/>
</dbReference>
<dbReference type="GO" id="GO:0005524">
    <property type="term" value="F:ATP binding"/>
    <property type="evidence" value="ECO:0007669"/>
    <property type="project" value="UniProtKB-UniRule"/>
</dbReference>
<dbReference type="PANTHER" id="PTHR22974">
    <property type="entry name" value="MIXED LINEAGE PROTEIN KINASE"/>
    <property type="match status" value="1"/>
</dbReference>
<evidence type="ECO:0000259" key="8">
    <source>
        <dbReference type="PROSITE" id="PS50011"/>
    </source>
</evidence>
<keyword evidence="9" id="KW-0542">Nucleomorph</keyword>
<dbReference type="PROSITE" id="PS50011">
    <property type="entry name" value="PROTEIN_KINASE_DOM"/>
    <property type="match status" value="1"/>
</dbReference>
<evidence type="ECO:0000256" key="6">
    <source>
        <dbReference type="PROSITE-ProRule" id="PRU10141"/>
    </source>
</evidence>